<evidence type="ECO:0000313" key="2">
    <source>
        <dbReference type="Proteomes" id="UP000184476"/>
    </source>
</evidence>
<dbReference type="STRING" id="112248.SAMN05444392_11066"/>
<proteinExistence type="predicted"/>
<keyword evidence="2" id="KW-1185">Reference proteome</keyword>
<accession>A0A1M4ZR16</accession>
<gene>
    <name evidence="1" type="ORF">SAMN05444392_11066</name>
</gene>
<dbReference type="Proteomes" id="UP000184476">
    <property type="component" value="Unassembled WGS sequence"/>
</dbReference>
<organism evidence="1 2">
    <name type="scientific">Seinonella peptonophila</name>
    <dbReference type="NCBI Taxonomy" id="112248"/>
    <lineage>
        <taxon>Bacteria</taxon>
        <taxon>Bacillati</taxon>
        <taxon>Bacillota</taxon>
        <taxon>Bacilli</taxon>
        <taxon>Bacillales</taxon>
        <taxon>Thermoactinomycetaceae</taxon>
        <taxon>Seinonella</taxon>
    </lineage>
</organism>
<dbReference type="RefSeq" id="WP_175552381.1">
    <property type="nucleotide sequence ID" value="NZ_FQVL01000010.1"/>
</dbReference>
<dbReference type="EMBL" id="FQVL01000010">
    <property type="protein sequence ID" value="SHF20448.1"/>
    <property type="molecule type" value="Genomic_DNA"/>
</dbReference>
<protein>
    <submittedName>
        <fullName evidence="1">Uncharacterized protein</fullName>
    </submittedName>
</protein>
<evidence type="ECO:0000313" key="1">
    <source>
        <dbReference type="EMBL" id="SHF20448.1"/>
    </source>
</evidence>
<name>A0A1M4ZR16_9BACL</name>
<reference evidence="1 2" key="1">
    <citation type="submission" date="2016-11" db="EMBL/GenBank/DDBJ databases">
        <authorList>
            <person name="Jaros S."/>
            <person name="Januszkiewicz K."/>
            <person name="Wedrychowicz H."/>
        </authorList>
    </citation>
    <scope>NUCLEOTIDE SEQUENCE [LARGE SCALE GENOMIC DNA]</scope>
    <source>
        <strain evidence="1 2">DSM 44666</strain>
    </source>
</reference>
<sequence length="58" mass="7076">MYNPRMTYMYTWRVKGEEFIVLIGRNDQLKVYIPHKDELVHLDEYMKSRPNARNGKDD</sequence>
<dbReference type="AlphaFoldDB" id="A0A1M4ZR16"/>